<keyword evidence="13" id="KW-0255">Endonuclease</keyword>
<comment type="subcellular location">
    <subcellularLocation>
        <location evidence="2">Cytoplasm</location>
    </subcellularLocation>
</comment>
<evidence type="ECO:0000259" key="19">
    <source>
        <dbReference type="PROSITE" id="PS50126"/>
    </source>
</evidence>
<feature type="compositionally biased region" description="Basic residues" evidence="18">
    <location>
        <begin position="539"/>
        <end position="549"/>
    </location>
</feature>
<evidence type="ECO:0000256" key="6">
    <source>
        <dbReference type="ARBA" id="ARBA00022490"/>
    </source>
</evidence>
<feature type="compositionally biased region" description="Low complexity" evidence="18">
    <location>
        <begin position="692"/>
        <end position="704"/>
    </location>
</feature>
<keyword evidence="5" id="KW-1003">Cell membrane</keyword>
<feature type="compositionally biased region" description="Basic and acidic residues" evidence="18">
    <location>
        <begin position="591"/>
        <end position="603"/>
    </location>
</feature>
<evidence type="ECO:0000256" key="16">
    <source>
        <dbReference type="ARBA" id="ARBA00022884"/>
    </source>
</evidence>
<evidence type="ECO:0000256" key="14">
    <source>
        <dbReference type="ARBA" id="ARBA00022801"/>
    </source>
</evidence>
<comment type="similarity">
    <text evidence="3">Belongs to the RNase E/G family. RNase G subfamily.</text>
</comment>
<evidence type="ECO:0000256" key="12">
    <source>
        <dbReference type="ARBA" id="ARBA00022730"/>
    </source>
</evidence>
<dbReference type="Pfam" id="PF20833">
    <property type="entry name" value="RNase_E_G_Thio"/>
    <property type="match status" value="1"/>
</dbReference>
<evidence type="ECO:0000313" key="21">
    <source>
        <dbReference type="Proteomes" id="UP000784128"/>
    </source>
</evidence>
<keyword evidence="15" id="KW-0460">Magnesium</keyword>
<evidence type="ECO:0000256" key="5">
    <source>
        <dbReference type="ARBA" id="ARBA00022475"/>
    </source>
</evidence>
<keyword evidence="14" id="KW-0378">Hydrolase</keyword>
<dbReference type="CDD" id="cd04453">
    <property type="entry name" value="S1_RNase_E"/>
    <property type="match status" value="1"/>
</dbReference>
<name>A0ABS5U6Q5_9BACT</name>
<evidence type="ECO:0000256" key="8">
    <source>
        <dbReference type="ARBA" id="ARBA00022552"/>
    </source>
</evidence>
<dbReference type="Pfam" id="PF10150">
    <property type="entry name" value="RNase_E_G"/>
    <property type="match status" value="1"/>
</dbReference>
<proteinExistence type="inferred from homology"/>
<keyword evidence="16" id="KW-0694">RNA-binding</keyword>
<keyword evidence="9" id="KW-0819">tRNA processing</keyword>
<gene>
    <name evidence="20" type="ORF">KJB30_06095</name>
</gene>
<dbReference type="SUPFAM" id="SSF50249">
    <property type="entry name" value="Nucleic acid-binding proteins"/>
    <property type="match status" value="1"/>
</dbReference>
<sequence length="761" mass="85172">MLINVMHPEEARVAIVHDGRLMELNIEITGKEQTKGNIYKGVVLRVEPGLQAAFVDIGRAKPGFLQIGELHPDFWQWREDIPEDQRKRRPRIQEVLRRGQELLVQVEKDERDNKGSALTTYLSLPGRYMVIMPGSDSSGISRKVEQEGVRKQLKEIMSGMNIPEGIGYIIRTEAVGRTPEELQRDLDNLINMYNGIKQTAAEIKGSGEVYRDSGLIIRFIRDYFSDDIDEVLVDSKEAYTEAKSFFRENMPKREKLVKLHKEKRPIFSRFQLEEQIDQIYEKRVPLPSGGSLIIEPTEALVSIDVNSGKTSGEKGVEDTAFRTNMEAAEEVARQLRLRDLGGLIVIDFIDMRDRKHNHDVEKTLKQALKMDKARVNLGRISEFGILEMSRQRIAKTLNDAIHLACPHCEGRGKVKSVEAMALSFLRKVHGAAAKGTVAEVQGGLPLEVAYYLLNRKKRELIQIEKDYEIEVTVKGKTSFLLNQLELEVIKREKHHHDEIPLPEPVPAKSTVAILKDEAVLVSNEELQTAQDATPAEGGKKRKRRRKKKKPAGETGAATEQQVEATVTEPTTEEGIAPETETQEPAPAAHEPATDEHPEAEGAAKPKKRKRRRSRKPKAHEEAAATLQETSAGEQLETHVVEPAPGIVPEPHAEAILPATTEKPKRARAPRARKKPIADAPEQDFLAEPAALESPATETVATTPEPQAPEAPAPQKSRRRAPKKKTEEPAPAIEPPPAEPEAEIKKKPAPRPRRKKKETETT</sequence>
<organism evidence="20 21">
    <name type="scientific">Pelotalea chapellei</name>
    <dbReference type="NCBI Taxonomy" id="44671"/>
    <lineage>
        <taxon>Bacteria</taxon>
        <taxon>Pseudomonadati</taxon>
        <taxon>Thermodesulfobacteriota</taxon>
        <taxon>Desulfuromonadia</taxon>
        <taxon>Geobacterales</taxon>
        <taxon>Geobacteraceae</taxon>
        <taxon>Pelotalea</taxon>
    </lineage>
</organism>
<evidence type="ECO:0000256" key="1">
    <source>
        <dbReference type="ARBA" id="ARBA00001946"/>
    </source>
</evidence>
<feature type="domain" description="S1 motif" evidence="19">
    <location>
        <begin position="36"/>
        <end position="121"/>
    </location>
</feature>
<feature type="compositionally biased region" description="Basic residues" evidence="18">
    <location>
        <begin position="604"/>
        <end position="617"/>
    </location>
</feature>
<dbReference type="InterPro" id="IPR048583">
    <property type="entry name" value="RNase_E_G_thioredoxin-like"/>
</dbReference>
<reference evidence="20 21" key="1">
    <citation type="submission" date="2021-05" db="EMBL/GenBank/DDBJ databases">
        <title>The draft genome of Geobacter chapellei DSM 13688.</title>
        <authorList>
            <person name="Xu Z."/>
            <person name="Masuda Y."/>
            <person name="Itoh H."/>
            <person name="Senoo K."/>
        </authorList>
    </citation>
    <scope>NUCLEOTIDE SEQUENCE [LARGE SCALE GENOMIC DNA]</scope>
    <source>
        <strain evidence="20 21">DSM 13688</strain>
    </source>
</reference>
<keyword evidence="21" id="KW-1185">Reference proteome</keyword>
<feature type="compositionally biased region" description="Basic residues" evidence="18">
    <location>
        <begin position="664"/>
        <end position="674"/>
    </location>
</feature>
<comment type="caution">
    <text evidence="20">The sequence shown here is derived from an EMBL/GenBank/DDBJ whole genome shotgun (WGS) entry which is preliminary data.</text>
</comment>
<evidence type="ECO:0000256" key="10">
    <source>
        <dbReference type="ARBA" id="ARBA00022722"/>
    </source>
</evidence>
<evidence type="ECO:0000256" key="13">
    <source>
        <dbReference type="ARBA" id="ARBA00022759"/>
    </source>
</evidence>
<evidence type="ECO:0000256" key="7">
    <source>
        <dbReference type="ARBA" id="ARBA00022519"/>
    </source>
</evidence>
<keyword evidence="10" id="KW-0540">Nuclease</keyword>
<keyword evidence="7" id="KW-0997">Cell inner membrane</keyword>
<feature type="compositionally biased region" description="Low complexity" evidence="18">
    <location>
        <begin position="556"/>
        <end position="573"/>
    </location>
</feature>
<dbReference type="InterPro" id="IPR004659">
    <property type="entry name" value="RNase_E/G"/>
</dbReference>
<evidence type="ECO:0000256" key="9">
    <source>
        <dbReference type="ARBA" id="ARBA00022694"/>
    </source>
</evidence>
<dbReference type="InterPro" id="IPR012340">
    <property type="entry name" value="NA-bd_OB-fold"/>
</dbReference>
<evidence type="ECO:0000256" key="11">
    <source>
        <dbReference type="ARBA" id="ARBA00022723"/>
    </source>
</evidence>
<feature type="region of interest" description="Disordered" evidence="18">
    <location>
        <begin position="525"/>
        <end position="761"/>
    </location>
</feature>
<dbReference type="EMBL" id="JAHDYS010000004">
    <property type="protein sequence ID" value="MBT1071343.1"/>
    <property type="molecule type" value="Genomic_DNA"/>
</dbReference>
<dbReference type="Gene3D" id="3.40.1260.20">
    <property type="entry name" value="Ribonuclease E, catalytic domain"/>
    <property type="match status" value="1"/>
</dbReference>
<keyword evidence="6" id="KW-0963">Cytoplasm</keyword>
<keyword evidence="11" id="KW-0479">Metal-binding</keyword>
<dbReference type="InterPro" id="IPR019307">
    <property type="entry name" value="RNA-bd_AU-1/RNase_E/G"/>
</dbReference>
<keyword evidence="8" id="KW-0698">rRNA processing</keyword>
<protein>
    <recommendedName>
        <fullName evidence="4">Ribonuclease G</fullName>
    </recommendedName>
</protein>
<evidence type="ECO:0000256" key="3">
    <source>
        <dbReference type="ARBA" id="ARBA00005663"/>
    </source>
</evidence>
<evidence type="ECO:0000313" key="20">
    <source>
        <dbReference type="EMBL" id="MBT1071343.1"/>
    </source>
</evidence>
<evidence type="ECO:0000256" key="2">
    <source>
        <dbReference type="ARBA" id="ARBA00004496"/>
    </source>
</evidence>
<evidence type="ECO:0000256" key="15">
    <source>
        <dbReference type="ARBA" id="ARBA00022842"/>
    </source>
</evidence>
<dbReference type="PROSITE" id="PS50126">
    <property type="entry name" value="S1"/>
    <property type="match status" value="1"/>
</dbReference>
<dbReference type="Proteomes" id="UP000784128">
    <property type="component" value="Unassembled WGS sequence"/>
</dbReference>
<accession>A0ABS5U6Q5</accession>
<dbReference type="PANTHER" id="PTHR30001">
    <property type="entry name" value="RIBONUCLEASE"/>
    <property type="match status" value="1"/>
</dbReference>
<comment type="cofactor">
    <cofactor evidence="1">
        <name>Mg(2+)</name>
        <dbReference type="ChEBI" id="CHEBI:18420"/>
    </cofactor>
</comment>
<dbReference type="Gene3D" id="2.40.50.140">
    <property type="entry name" value="Nucleic acid-binding proteins"/>
    <property type="match status" value="1"/>
</dbReference>
<dbReference type="PANTHER" id="PTHR30001:SF1">
    <property type="entry name" value="RIBONUCLEASE E_G-LIKE PROTEIN, CHLOROPLASTIC"/>
    <property type="match status" value="1"/>
</dbReference>
<dbReference type="InterPro" id="IPR003029">
    <property type="entry name" value="S1_domain"/>
</dbReference>
<dbReference type="NCBIfam" id="TIGR00757">
    <property type="entry name" value="RNaseEG"/>
    <property type="match status" value="1"/>
</dbReference>
<evidence type="ECO:0000256" key="17">
    <source>
        <dbReference type="ARBA" id="ARBA00023136"/>
    </source>
</evidence>
<dbReference type="SMART" id="SM00316">
    <property type="entry name" value="S1"/>
    <property type="match status" value="1"/>
</dbReference>
<keyword evidence="17" id="KW-0472">Membrane</keyword>
<keyword evidence="12" id="KW-0699">rRNA-binding</keyword>
<evidence type="ECO:0000256" key="18">
    <source>
        <dbReference type="SAM" id="MobiDB-lite"/>
    </source>
</evidence>
<feature type="compositionally biased region" description="Basic residues" evidence="18">
    <location>
        <begin position="746"/>
        <end position="755"/>
    </location>
</feature>
<evidence type="ECO:0000256" key="4">
    <source>
        <dbReference type="ARBA" id="ARBA00017719"/>
    </source>
</evidence>
<dbReference type="Pfam" id="PF00575">
    <property type="entry name" value="S1"/>
    <property type="match status" value="1"/>
</dbReference>